<gene>
    <name evidence="4" type="ORF">EH198_07840</name>
</gene>
<evidence type="ECO:0000259" key="3">
    <source>
        <dbReference type="PROSITE" id="PS51186"/>
    </source>
</evidence>
<dbReference type="RefSeq" id="WP_124694990.1">
    <property type="nucleotide sequence ID" value="NZ_JBHUFE010000003.1"/>
</dbReference>
<dbReference type="PANTHER" id="PTHR43420:SF12">
    <property type="entry name" value="N-ACETYLTRANSFERASE DOMAIN-CONTAINING PROTEIN"/>
    <property type="match status" value="1"/>
</dbReference>
<keyword evidence="2" id="KW-0012">Acyltransferase</keyword>
<feature type="domain" description="N-acetyltransferase" evidence="3">
    <location>
        <begin position="1"/>
        <end position="153"/>
    </location>
</feature>
<dbReference type="InterPro" id="IPR000182">
    <property type="entry name" value="GNAT_dom"/>
</dbReference>
<dbReference type="SUPFAM" id="SSF55729">
    <property type="entry name" value="Acyl-CoA N-acyltransferases (Nat)"/>
    <property type="match status" value="1"/>
</dbReference>
<comment type="caution">
    <text evidence="4">The sequence shown here is derived from an EMBL/GenBank/DDBJ whole genome shotgun (WGS) entry which is preliminary data.</text>
</comment>
<dbReference type="PROSITE" id="PS51186">
    <property type="entry name" value="GNAT"/>
    <property type="match status" value="1"/>
</dbReference>
<proteinExistence type="predicted"/>
<name>A0A3N9PAA4_9BACL</name>
<dbReference type="GO" id="GO:0016747">
    <property type="term" value="F:acyltransferase activity, transferring groups other than amino-acyl groups"/>
    <property type="evidence" value="ECO:0007669"/>
    <property type="project" value="InterPro"/>
</dbReference>
<evidence type="ECO:0000313" key="4">
    <source>
        <dbReference type="EMBL" id="RQW12257.1"/>
    </source>
</evidence>
<dbReference type="AlphaFoldDB" id="A0A3N9PAA4"/>
<dbReference type="Pfam" id="PF00583">
    <property type="entry name" value="Acetyltransf_1"/>
    <property type="match status" value="1"/>
</dbReference>
<keyword evidence="1 4" id="KW-0808">Transferase</keyword>
<dbReference type="InterPro" id="IPR050680">
    <property type="entry name" value="YpeA/RimI_acetyltransf"/>
</dbReference>
<dbReference type="EMBL" id="RQPI01000003">
    <property type="protein sequence ID" value="RQW12257.1"/>
    <property type="molecule type" value="Genomic_DNA"/>
</dbReference>
<reference evidence="4 5" key="1">
    <citation type="submission" date="2018-11" db="EMBL/GenBank/DDBJ databases">
        <title>Genome sequence of strain 7197.</title>
        <authorList>
            <person name="Gao J."/>
            <person name="Sun J."/>
        </authorList>
    </citation>
    <scope>NUCLEOTIDE SEQUENCE [LARGE SCALE GENOMIC DNA]</scope>
    <source>
        <strain evidence="4 5">7197</strain>
    </source>
</reference>
<dbReference type="Proteomes" id="UP000282529">
    <property type="component" value="Unassembled WGS sequence"/>
</dbReference>
<protein>
    <submittedName>
        <fullName evidence="4">GNAT family N-acetyltransferase</fullName>
    </submittedName>
</protein>
<dbReference type="CDD" id="cd04301">
    <property type="entry name" value="NAT_SF"/>
    <property type="match status" value="1"/>
</dbReference>
<keyword evidence="5" id="KW-1185">Reference proteome</keyword>
<evidence type="ECO:0000256" key="1">
    <source>
        <dbReference type="ARBA" id="ARBA00022679"/>
    </source>
</evidence>
<dbReference type="OrthoDB" id="9805924at2"/>
<sequence length="153" mass="17909">MKISLIQKDLEGLELVEPLWYCLRDHHTRISPTFSESIANNNFQRRSKQIKEKARTGNINICLVLDEETEDYVGYCISSINESLEGEIDSIYIIDAYRKQGLGSLLMKNALEWFQSHNIEDISISVMYGNESAFLFYEKYGFYLRTYNLKNKK</sequence>
<dbReference type="PANTHER" id="PTHR43420">
    <property type="entry name" value="ACETYLTRANSFERASE"/>
    <property type="match status" value="1"/>
</dbReference>
<dbReference type="InterPro" id="IPR016181">
    <property type="entry name" value="Acyl_CoA_acyltransferase"/>
</dbReference>
<dbReference type="Gene3D" id="3.40.630.30">
    <property type="match status" value="1"/>
</dbReference>
<organism evidence="4 5">
    <name type="scientific">Paenibacillus rhizophilus</name>
    <dbReference type="NCBI Taxonomy" id="1850366"/>
    <lineage>
        <taxon>Bacteria</taxon>
        <taxon>Bacillati</taxon>
        <taxon>Bacillota</taxon>
        <taxon>Bacilli</taxon>
        <taxon>Bacillales</taxon>
        <taxon>Paenibacillaceae</taxon>
        <taxon>Paenibacillus</taxon>
    </lineage>
</organism>
<evidence type="ECO:0000256" key="2">
    <source>
        <dbReference type="ARBA" id="ARBA00023315"/>
    </source>
</evidence>
<accession>A0A3N9PAA4</accession>
<evidence type="ECO:0000313" key="5">
    <source>
        <dbReference type="Proteomes" id="UP000282529"/>
    </source>
</evidence>